<dbReference type="Proteomes" id="UP000515561">
    <property type="component" value="Chromosome"/>
</dbReference>
<dbReference type="KEGG" id="acel:acsn021_34030"/>
<gene>
    <name evidence="1" type="ORF">acsn021_34030</name>
</gene>
<sequence length="45" mass="5226">MRNKQYTYAAHICTTKNPLKIKGFFKRETGFEDFTISQNQVKKGG</sequence>
<accession>A0A6S6QYX2</accession>
<dbReference type="EMBL" id="AP023367">
    <property type="protein sequence ID" value="BCJ95834.1"/>
    <property type="molecule type" value="Genomic_DNA"/>
</dbReference>
<keyword evidence="2" id="KW-1185">Reference proteome</keyword>
<protein>
    <submittedName>
        <fullName evidence="1">Uncharacterized protein</fullName>
    </submittedName>
</protein>
<evidence type="ECO:0000313" key="2">
    <source>
        <dbReference type="Proteomes" id="UP000515561"/>
    </source>
</evidence>
<reference evidence="1 2" key="1">
    <citation type="journal article" date="2016" name="Int. J. Syst. Evol. Microbiol.">
        <title>Descriptions of Anaerotaenia torta gen. nov., sp. nov. and Anaerocolumna cellulosilytica gen. nov., sp. nov. isolated from a methanogenic reactor of cattle waste.</title>
        <authorList>
            <person name="Uek A."/>
            <person name="Ohtaki Y."/>
            <person name="Kaku N."/>
            <person name="Ueki K."/>
        </authorList>
    </citation>
    <scope>NUCLEOTIDE SEQUENCE [LARGE SCALE GENOMIC DNA]</scope>
    <source>
        <strain evidence="1 2">SN021</strain>
    </source>
</reference>
<dbReference type="AlphaFoldDB" id="A0A6S6QYX2"/>
<organism evidence="1 2">
    <name type="scientific">Anaerocolumna cellulosilytica</name>
    <dbReference type="NCBI Taxonomy" id="433286"/>
    <lineage>
        <taxon>Bacteria</taxon>
        <taxon>Bacillati</taxon>
        <taxon>Bacillota</taxon>
        <taxon>Clostridia</taxon>
        <taxon>Lachnospirales</taxon>
        <taxon>Lachnospiraceae</taxon>
        <taxon>Anaerocolumna</taxon>
    </lineage>
</organism>
<evidence type="ECO:0000313" key="1">
    <source>
        <dbReference type="EMBL" id="BCJ95834.1"/>
    </source>
</evidence>
<proteinExistence type="predicted"/>
<name>A0A6S6QYX2_9FIRM</name>